<keyword evidence="2" id="KW-1185">Reference proteome</keyword>
<accession>A0A914WLZ0</accession>
<sequence>MATLYTGGERWGERVGLWTRRHRYCPTRRLTRASRRGLSTGRLARSRYRPRSRPVTPRASADSASWSHSCSNATPYGSARVGRGVFAHAHDRRPGEKPPTLRKCSSLGRETRHPGDDTDLPDRRRPTRPLLVPLPSAHPPDCFLCPAPPGCQCCISHHSFELYCRAAVGVHVRAYGISRAEDEPNTRPCLLFATSH</sequence>
<evidence type="ECO:0000313" key="3">
    <source>
        <dbReference type="WBParaSite" id="PSAMB.scaffold4687size13852.g24946.t1"/>
    </source>
</evidence>
<feature type="compositionally biased region" description="Basic and acidic residues" evidence="1">
    <location>
        <begin position="109"/>
        <end position="124"/>
    </location>
</feature>
<evidence type="ECO:0000313" key="2">
    <source>
        <dbReference type="Proteomes" id="UP000887566"/>
    </source>
</evidence>
<evidence type="ECO:0000256" key="1">
    <source>
        <dbReference type="SAM" id="MobiDB-lite"/>
    </source>
</evidence>
<dbReference type="WBParaSite" id="PSAMB.scaffold4687size13852.g24946.t1">
    <property type="protein sequence ID" value="PSAMB.scaffold4687size13852.g24946.t1"/>
    <property type="gene ID" value="PSAMB.scaffold4687size13852.g24946"/>
</dbReference>
<feature type="compositionally biased region" description="Low complexity" evidence="1">
    <location>
        <begin position="53"/>
        <end position="70"/>
    </location>
</feature>
<reference evidence="3" key="1">
    <citation type="submission" date="2022-11" db="UniProtKB">
        <authorList>
            <consortium name="WormBaseParasite"/>
        </authorList>
    </citation>
    <scope>IDENTIFICATION</scope>
</reference>
<proteinExistence type="predicted"/>
<feature type="region of interest" description="Disordered" evidence="1">
    <location>
        <begin position="89"/>
        <end position="126"/>
    </location>
</feature>
<name>A0A914WLZ0_9BILA</name>
<dbReference type="Proteomes" id="UP000887566">
    <property type="component" value="Unplaced"/>
</dbReference>
<dbReference type="AlphaFoldDB" id="A0A914WLZ0"/>
<feature type="region of interest" description="Disordered" evidence="1">
    <location>
        <begin position="35"/>
        <end position="70"/>
    </location>
</feature>
<protein>
    <submittedName>
        <fullName evidence="3">Uncharacterized protein</fullName>
    </submittedName>
</protein>
<organism evidence="2 3">
    <name type="scientific">Plectus sambesii</name>
    <dbReference type="NCBI Taxonomy" id="2011161"/>
    <lineage>
        <taxon>Eukaryota</taxon>
        <taxon>Metazoa</taxon>
        <taxon>Ecdysozoa</taxon>
        <taxon>Nematoda</taxon>
        <taxon>Chromadorea</taxon>
        <taxon>Plectida</taxon>
        <taxon>Plectina</taxon>
        <taxon>Plectoidea</taxon>
        <taxon>Plectidae</taxon>
        <taxon>Plectus</taxon>
    </lineage>
</organism>